<evidence type="ECO:0000256" key="12">
    <source>
        <dbReference type="HAMAP-Rule" id="MF_00983"/>
    </source>
</evidence>
<protein>
    <recommendedName>
        <fullName evidence="12">Replication restart protein PriA</fullName>
    </recommendedName>
    <alternativeName>
        <fullName evidence="12">ATP-dependent DNA helicase PriA</fullName>
        <ecNumber evidence="12">5.6.2.4</ecNumber>
    </alternativeName>
    <alternativeName>
        <fullName evidence="12">DNA 3'-5' helicase PriA</fullName>
    </alternativeName>
</protein>
<keyword evidence="5 12" id="KW-0378">Hydrolase</keyword>
<dbReference type="Gene3D" id="3.40.50.300">
    <property type="entry name" value="P-loop containing nucleotide triphosphate hydrolases"/>
    <property type="match status" value="2"/>
</dbReference>
<feature type="binding site" evidence="12">
    <location>
        <position position="490"/>
    </location>
    <ligand>
        <name>Zn(2+)</name>
        <dbReference type="ChEBI" id="CHEBI:29105"/>
        <label>1</label>
    </ligand>
</feature>
<dbReference type="KEGG" id="vrg:OKW85_05230"/>
<reference evidence="15" key="1">
    <citation type="submission" date="2022-11" db="EMBL/GenBank/DDBJ databases">
        <title>Complete genome sequence of Veillonella rogosae KCOM 3468 isolated from human Subgingival dental plaque of Chronic peridontitis Lesion.</title>
        <authorList>
            <person name="Park S.-N."/>
            <person name="Lim Y.K."/>
            <person name="Kook J.-K."/>
        </authorList>
    </citation>
    <scope>NUCLEOTIDE SEQUENCE</scope>
    <source>
        <strain evidence="15">KCOM 3468</strain>
    </source>
</reference>
<feature type="domain" description="Helicase C-terminal" evidence="14">
    <location>
        <begin position="482"/>
        <end position="658"/>
    </location>
</feature>
<dbReference type="SMART" id="SM00487">
    <property type="entry name" value="DEXDc"/>
    <property type="match status" value="1"/>
</dbReference>
<feature type="domain" description="Helicase ATP-binding" evidence="13">
    <location>
        <begin position="219"/>
        <end position="385"/>
    </location>
</feature>
<dbReference type="InterPro" id="IPR042115">
    <property type="entry name" value="PriA_3primeBD_sf"/>
</dbReference>
<dbReference type="Pfam" id="PF18074">
    <property type="entry name" value="PriA_C"/>
    <property type="match status" value="1"/>
</dbReference>
<evidence type="ECO:0000256" key="4">
    <source>
        <dbReference type="ARBA" id="ARBA00022741"/>
    </source>
</evidence>
<organism evidence="15 16">
    <name type="scientific">Veillonella rogosae</name>
    <dbReference type="NCBI Taxonomy" id="423477"/>
    <lineage>
        <taxon>Bacteria</taxon>
        <taxon>Bacillati</taxon>
        <taxon>Bacillota</taxon>
        <taxon>Negativicutes</taxon>
        <taxon>Veillonellales</taxon>
        <taxon>Veillonellaceae</taxon>
        <taxon>Veillonella</taxon>
    </lineage>
</organism>
<dbReference type="GO" id="GO:1990077">
    <property type="term" value="C:primosome complex"/>
    <property type="evidence" value="ECO:0007669"/>
    <property type="project" value="UniProtKB-UniRule"/>
</dbReference>
<evidence type="ECO:0000256" key="6">
    <source>
        <dbReference type="ARBA" id="ARBA00022806"/>
    </source>
</evidence>
<feature type="binding site" evidence="12">
    <location>
        <position position="474"/>
    </location>
    <ligand>
        <name>Zn(2+)</name>
        <dbReference type="ChEBI" id="CHEBI:29105"/>
        <label>2</label>
    </ligand>
</feature>
<dbReference type="PANTHER" id="PTHR30580">
    <property type="entry name" value="PRIMOSOMAL PROTEIN N"/>
    <property type="match status" value="1"/>
</dbReference>
<keyword evidence="8 12" id="KW-0067">ATP-binding</keyword>
<dbReference type="Pfam" id="PF00271">
    <property type="entry name" value="Helicase_C"/>
    <property type="match status" value="1"/>
</dbReference>
<dbReference type="CDD" id="cd17929">
    <property type="entry name" value="DEXHc_priA"/>
    <property type="match status" value="1"/>
</dbReference>
<evidence type="ECO:0000259" key="13">
    <source>
        <dbReference type="PROSITE" id="PS51192"/>
    </source>
</evidence>
<keyword evidence="3 12" id="KW-0479">Metal-binding</keyword>
<comment type="catalytic activity">
    <reaction evidence="11 12">
        <text>ATP + H2O = ADP + phosphate + H(+)</text>
        <dbReference type="Rhea" id="RHEA:13065"/>
        <dbReference type="ChEBI" id="CHEBI:15377"/>
        <dbReference type="ChEBI" id="CHEBI:15378"/>
        <dbReference type="ChEBI" id="CHEBI:30616"/>
        <dbReference type="ChEBI" id="CHEBI:43474"/>
        <dbReference type="ChEBI" id="CHEBI:456216"/>
        <dbReference type="EC" id="5.6.2.4"/>
    </reaction>
</comment>
<name>A0AA47AED4_9FIRM</name>
<dbReference type="GO" id="GO:0006270">
    <property type="term" value="P:DNA replication initiation"/>
    <property type="evidence" value="ECO:0007669"/>
    <property type="project" value="TreeGrafter"/>
</dbReference>
<dbReference type="InterPro" id="IPR041236">
    <property type="entry name" value="PriA_C"/>
</dbReference>
<evidence type="ECO:0000256" key="5">
    <source>
        <dbReference type="ARBA" id="ARBA00022801"/>
    </source>
</evidence>
<evidence type="ECO:0000256" key="7">
    <source>
        <dbReference type="ARBA" id="ARBA00022833"/>
    </source>
</evidence>
<dbReference type="SUPFAM" id="SSF52540">
    <property type="entry name" value="P-loop containing nucleoside triphosphate hydrolases"/>
    <property type="match status" value="1"/>
</dbReference>
<evidence type="ECO:0000256" key="3">
    <source>
        <dbReference type="ARBA" id="ARBA00022723"/>
    </source>
</evidence>
<feature type="binding site" evidence="12">
    <location>
        <position position="450"/>
    </location>
    <ligand>
        <name>Zn(2+)</name>
        <dbReference type="ChEBI" id="CHEBI:29105"/>
        <label>1</label>
    </ligand>
</feature>
<dbReference type="GO" id="GO:0006310">
    <property type="term" value="P:DNA recombination"/>
    <property type="evidence" value="ECO:0007669"/>
    <property type="project" value="InterPro"/>
</dbReference>
<accession>A0AA47AED4</accession>
<evidence type="ECO:0000256" key="1">
    <source>
        <dbReference type="ARBA" id="ARBA00022515"/>
    </source>
</evidence>
<dbReference type="NCBIfam" id="TIGR00595">
    <property type="entry name" value="priA"/>
    <property type="match status" value="1"/>
</dbReference>
<dbReference type="GO" id="GO:0003677">
    <property type="term" value="F:DNA binding"/>
    <property type="evidence" value="ECO:0007669"/>
    <property type="project" value="UniProtKB-UniRule"/>
</dbReference>
<comment type="similarity">
    <text evidence="12">Belongs to the helicase family. PriA subfamily.</text>
</comment>
<keyword evidence="9 12" id="KW-0238">DNA-binding</keyword>
<dbReference type="Pfam" id="PF17764">
    <property type="entry name" value="PriA_3primeBD"/>
    <property type="match status" value="1"/>
</dbReference>
<dbReference type="Pfam" id="PF00270">
    <property type="entry name" value="DEAD"/>
    <property type="match status" value="1"/>
</dbReference>
<feature type="binding site" evidence="12">
    <location>
        <position position="477"/>
    </location>
    <ligand>
        <name>Zn(2+)</name>
        <dbReference type="ChEBI" id="CHEBI:29105"/>
        <label>2</label>
    </ligand>
</feature>
<comment type="function">
    <text evidence="12">Initiates the restart of stalled replication forks, which reloads the replicative helicase on sites other than the origin of replication. Recognizes and binds to abandoned replication forks and remodels them to uncover a helicase loading site. Promotes assembly of the primosome at these replication forks.</text>
</comment>
<evidence type="ECO:0000256" key="9">
    <source>
        <dbReference type="ARBA" id="ARBA00023125"/>
    </source>
</evidence>
<evidence type="ECO:0000256" key="11">
    <source>
        <dbReference type="ARBA" id="ARBA00048988"/>
    </source>
</evidence>
<dbReference type="PANTHER" id="PTHR30580:SF0">
    <property type="entry name" value="PRIMOSOMAL PROTEIN N"/>
    <property type="match status" value="1"/>
</dbReference>
<dbReference type="InterPro" id="IPR011545">
    <property type="entry name" value="DEAD/DEAH_box_helicase_dom"/>
</dbReference>
<keyword evidence="10 12" id="KW-0413">Isomerase</keyword>
<evidence type="ECO:0000313" key="16">
    <source>
        <dbReference type="Proteomes" id="UP001164244"/>
    </source>
</evidence>
<comment type="subunit">
    <text evidence="12">Component of the replication restart primosome.</text>
</comment>
<evidence type="ECO:0000256" key="2">
    <source>
        <dbReference type="ARBA" id="ARBA00022705"/>
    </source>
</evidence>
<dbReference type="Gene3D" id="3.40.1440.60">
    <property type="entry name" value="PriA, 3(prime) DNA-binding domain"/>
    <property type="match status" value="1"/>
</dbReference>
<evidence type="ECO:0000259" key="14">
    <source>
        <dbReference type="PROSITE" id="PS51194"/>
    </source>
</evidence>
<dbReference type="AlphaFoldDB" id="A0AA47AED4"/>
<gene>
    <name evidence="12 15" type="primary">priA</name>
    <name evidence="15" type="ORF">OKW85_05230</name>
</gene>
<evidence type="ECO:0000313" key="15">
    <source>
        <dbReference type="EMBL" id="UZG50115.1"/>
    </source>
</evidence>
<feature type="binding site" evidence="12">
    <location>
        <position position="447"/>
    </location>
    <ligand>
        <name>Zn(2+)</name>
        <dbReference type="ChEBI" id="CHEBI:29105"/>
        <label>1</label>
    </ligand>
</feature>
<dbReference type="GO" id="GO:0006302">
    <property type="term" value="P:double-strand break repair"/>
    <property type="evidence" value="ECO:0007669"/>
    <property type="project" value="InterPro"/>
</dbReference>
<dbReference type="GO" id="GO:0005524">
    <property type="term" value="F:ATP binding"/>
    <property type="evidence" value="ECO:0007669"/>
    <property type="project" value="UniProtKB-UniRule"/>
</dbReference>
<comment type="cofactor">
    <cofactor evidence="12">
        <name>Zn(2+)</name>
        <dbReference type="ChEBI" id="CHEBI:29105"/>
    </cofactor>
    <text evidence="12">Binds 2 zinc ions per subunit.</text>
</comment>
<dbReference type="GO" id="GO:0043138">
    <property type="term" value="F:3'-5' DNA helicase activity"/>
    <property type="evidence" value="ECO:0007669"/>
    <property type="project" value="UniProtKB-EC"/>
</dbReference>
<feature type="binding site" evidence="12">
    <location>
        <position position="459"/>
    </location>
    <ligand>
        <name>Zn(2+)</name>
        <dbReference type="ChEBI" id="CHEBI:29105"/>
        <label>2</label>
    </ligand>
</feature>
<dbReference type="HAMAP" id="MF_00983">
    <property type="entry name" value="PriA"/>
    <property type="match status" value="1"/>
</dbReference>
<keyword evidence="1 12" id="KW-0639">Primosome</keyword>
<dbReference type="EC" id="5.6.2.4" evidence="12"/>
<evidence type="ECO:0000256" key="8">
    <source>
        <dbReference type="ARBA" id="ARBA00022840"/>
    </source>
</evidence>
<feature type="binding site" evidence="12">
    <location>
        <position position="487"/>
    </location>
    <ligand>
        <name>Zn(2+)</name>
        <dbReference type="ChEBI" id="CHEBI:29105"/>
        <label>1</label>
    </ligand>
</feature>
<dbReference type="PROSITE" id="PS51192">
    <property type="entry name" value="HELICASE_ATP_BIND_1"/>
    <property type="match status" value="1"/>
</dbReference>
<dbReference type="Pfam" id="PF18319">
    <property type="entry name" value="Zn_ribbon_PriA"/>
    <property type="match status" value="1"/>
</dbReference>
<dbReference type="InterPro" id="IPR005259">
    <property type="entry name" value="PriA"/>
</dbReference>
<sequence>MKGYESMRVAQVIINRPAKQLHKPLSYLMPEKFGNVLPGTRVLIPLGHSREEGILIGYKELVEPPEFTLRNIVQVLDSEPWFTPEMMDTARRLNEYYLFSYGDALRLFTVNKTLKSYEAPKEEWLVVMPDFSIDQFSERKKKQRELAQYLLEVGGASKALLLAKGYSRMVIKQVSEAKGITIESRFKATKTTFTELLTEEVNIPLTQAQQAVYEPIQEAMSSHEHKTFLLHGVTGSGKTQLYLRATAKCISQDKTAIILVPEIILTDQIVRRFVETFGDEVVVFHSKLTVQQRNNNWERLRRKDSHIIIGARSAVFAPAEDIGLIVVDEEHDTSYKQEDMVRYHARNVALWRGEAHNCPVILGSATPAITSYYKAKQGEYHLLELPHRIFEQPMPKVTIVDMKEEIFHGNYSVFSDAMSRLIQKTLHEHNQMIILLNRRGYSTFVMCRDCGETIMCPHCDVAMVYHQAGEELRCHYCEHHEPIPTVCPKCNSKRIKFFGSGTQKVEEELRRHFKSARIARLDQDVTKNKQMAEDILHDFGAHKYDILLGTQMVSKGHDFKDVTAVGILTADSVLNIPVYTASERTFDLLTQTSGRAGRGDKTGSVVIQTYNPLNYAIIKSKAHDYVGFYHEEIQNRKALGYPPFREMIHMVVRHQDMETLESIANRIVDDLEAHKGDEDILINGPYEATIKKVRDMYRLAIMIRGTDLTNLKEYIYNSWIFTQEGLLIDVDPV</sequence>
<keyword evidence="7 12" id="KW-0862">Zinc</keyword>
<dbReference type="GO" id="GO:0016787">
    <property type="term" value="F:hydrolase activity"/>
    <property type="evidence" value="ECO:0007669"/>
    <property type="project" value="UniProtKB-KW"/>
</dbReference>
<dbReference type="InterPro" id="IPR040498">
    <property type="entry name" value="PriA_CRR"/>
</dbReference>
<dbReference type="PROSITE" id="PS51194">
    <property type="entry name" value="HELICASE_CTER"/>
    <property type="match status" value="1"/>
</dbReference>
<keyword evidence="4 12" id="KW-0547">Nucleotide-binding</keyword>
<evidence type="ECO:0000256" key="10">
    <source>
        <dbReference type="ARBA" id="ARBA00023235"/>
    </source>
</evidence>
<dbReference type="InterPro" id="IPR027417">
    <property type="entry name" value="P-loop_NTPase"/>
</dbReference>
<proteinExistence type="inferred from homology"/>
<keyword evidence="6 12" id="KW-0347">Helicase</keyword>
<dbReference type="InterPro" id="IPR041222">
    <property type="entry name" value="PriA_3primeBD"/>
</dbReference>
<keyword evidence="2 12" id="KW-0235">DNA replication</keyword>
<dbReference type="InterPro" id="IPR001650">
    <property type="entry name" value="Helicase_C-like"/>
</dbReference>
<dbReference type="GO" id="GO:0006269">
    <property type="term" value="P:DNA replication, synthesis of primer"/>
    <property type="evidence" value="ECO:0007669"/>
    <property type="project" value="UniProtKB-KW"/>
</dbReference>
<dbReference type="FunFam" id="3.40.50.300:FF:000489">
    <property type="entry name" value="Primosome assembly protein PriA"/>
    <property type="match status" value="1"/>
</dbReference>
<dbReference type="SMART" id="SM00490">
    <property type="entry name" value="HELICc"/>
    <property type="match status" value="1"/>
</dbReference>
<dbReference type="CDD" id="cd18804">
    <property type="entry name" value="SF2_C_priA"/>
    <property type="match status" value="1"/>
</dbReference>
<dbReference type="GO" id="GO:0008270">
    <property type="term" value="F:zinc ion binding"/>
    <property type="evidence" value="ECO:0007669"/>
    <property type="project" value="UniProtKB-UniRule"/>
</dbReference>
<comment type="catalytic activity">
    <reaction evidence="12">
        <text>Couples ATP hydrolysis with the unwinding of duplex DNA by translocating in the 3'-5' direction.</text>
        <dbReference type="EC" id="5.6.2.4"/>
    </reaction>
</comment>
<dbReference type="InterPro" id="IPR014001">
    <property type="entry name" value="Helicase_ATP-bd"/>
</dbReference>
<dbReference type="Proteomes" id="UP001164244">
    <property type="component" value="Chromosome"/>
</dbReference>
<dbReference type="EMBL" id="CP110418">
    <property type="protein sequence ID" value="UZG50115.1"/>
    <property type="molecule type" value="Genomic_DNA"/>
</dbReference>
<feature type="binding site" evidence="12">
    <location>
        <position position="456"/>
    </location>
    <ligand>
        <name>Zn(2+)</name>
        <dbReference type="ChEBI" id="CHEBI:29105"/>
        <label>2</label>
    </ligand>
</feature>